<dbReference type="EMBL" id="WEGK01000012">
    <property type="protein sequence ID" value="MQY22109.1"/>
    <property type="molecule type" value="Genomic_DNA"/>
</dbReference>
<gene>
    <name evidence="2" type="ORF">NRB20_52220</name>
</gene>
<organism evidence="2 3">
    <name type="scientific">Nocardia macrotermitis</name>
    <dbReference type="NCBI Taxonomy" id="2585198"/>
    <lineage>
        <taxon>Bacteria</taxon>
        <taxon>Bacillati</taxon>
        <taxon>Actinomycetota</taxon>
        <taxon>Actinomycetes</taxon>
        <taxon>Mycobacteriales</taxon>
        <taxon>Nocardiaceae</taxon>
        <taxon>Nocardia</taxon>
    </lineage>
</organism>
<evidence type="ECO:0000313" key="2">
    <source>
        <dbReference type="EMBL" id="MQY22109.1"/>
    </source>
</evidence>
<sequence>MPLLDFGSAALDLANTVTSILANVTYLLHAWGM</sequence>
<keyword evidence="1" id="KW-0812">Transmembrane</keyword>
<dbReference type="AlphaFoldDB" id="A0A7K0D929"/>
<name>A0A7K0D929_9NOCA</name>
<evidence type="ECO:0000313" key="3">
    <source>
        <dbReference type="Proteomes" id="UP000438448"/>
    </source>
</evidence>
<keyword evidence="1" id="KW-1133">Transmembrane helix</keyword>
<keyword evidence="3" id="KW-1185">Reference proteome</keyword>
<protein>
    <submittedName>
        <fullName evidence="2">Uncharacterized protein</fullName>
    </submittedName>
</protein>
<evidence type="ECO:0000256" key="1">
    <source>
        <dbReference type="SAM" id="Phobius"/>
    </source>
</evidence>
<keyword evidence="1" id="KW-0472">Membrane</keyword>
<feature type="transmembrane region" description="Helical" evidence="1">
    <location>
        <begin position="6"/>
        <end position="28"/>
    </location>
</feature>
<dbReference type="Proteomes" id="UP000438448">
    <property type="component" value="Unassembled WGS sequence"/>
</dbReference>
<accession>A0A7K0D929</accession>
<comment type="caution">
    <text evidence="2">The sequence shown here is derived from an EMBL/GenBank/DDBJ whole genome shotgun (WGS) entry which is preliminary data.</text>
</comment>
<proteinExistence type="predicted"/>
<reference evidence="2 3" key="1">
    <citation type="submission" date="2019-10" db="EMBL/GenBank/DDBJ databases">
        <title>Nocardia macrotermitis sp. nov. and Nocardia aurantia sp. nov., isolated from the gut of fungus growing-termite Macrotermes natalensis.</title>
        <authorList>
            <person name="Benndorf R."/>
            <person name="Schwitalla J."/>
            <person name="Martin K."/>
            <person name="De Beer W."/>
            <person name="Kaster A.-K."/>
            <person name="Vollmers J."/>
            <person name="Poulsen M."/>
            <person name="Beemelmanns C."/>
        </authorList>
    </citation>
    <scope>NUCLEOTIDE SEQUENCE [LARGE SCALE GENOMIC DNA]</scope>
    <source>
        <strain evidence="2 3">RB20</strain>
    </source>
</reference>